<gene>
    <name evidence="3" type="ORF">CHS0354_042026</name>
</gene>
<dbReference type="Proteomes" id="UP001195483">
    <property type="component" value="Unassembled WGS sequence"/>
</dbReference>
<feature type="compositionally biased region" description="Basic and acidic residues" evidence="1">
    <location>
        <begin position="241"/>
        <end position="251"/>
    </location>
</feature>
<dbReference type="Gene3D" id="2.30.30.140">
    <property type="match status" value="1"/>
</dbReference>
<protein>
    <recommendedName>
        <fullName evidence="2">DUF4537 domain-containing protein</fullName>
    </recommendedName>
</protein>
<feature type="domain" description="DUF4537" evidence="2">
    <location>
        <begin position="93"/>
        <end position="218"/>
    </location>
</feature>
<dbReference type="EMBL" id="JAEAOA010002352">
    <property type="protein sequence ID" value="KAK3606387.1"/>
    <property type="molecule type" value="Genomic_DNA"/>
</dbReference>
<sequence length="627" mass="73122">MNNSKEEHSYFVMPARRVSKSSGHRAVLVIHDKEYNAKDIHWEVKRSPRHPIYIVKAEPEKDKTEKTKKGKKKIMPTYKRTDPYQDCVTRGLNVIARNEKDGLYYAGHVLVTLNRKFAVVVFDNNEQQETMTKLIIPMGGSVPRPELGIGDFVLVRVLSVDAEKECYVPGRVRHLPQRLGDQMKFYTIIMYNGQECTTMRSHLVKIGQVRFYETVQYIAELQSSFRDESPSRSKSVSSYSSEREKRDEPTSDRNGAIARLAHRENISPSPTPVMQSLDEQSIRKIVKEEVTRNDIFITNPDGNTQIKLSDLEKQLQEQHLQQEKQKYKLLKQARKINKMRQKMKLEKKMHKNQPIVPDTVDTNEQVPVLRELEEGEEVLSRWPDDGWYYWGTVSEKLSNQIYVIMDQTRHQEEIPRDHILTDSENTTVNLQHHDYIIAPHPAYKNSYAPGKVLSVHNREVEVKFYDDKVDEVDLGDIFTISSDQYESDVRYIRKCEKDFIGRKVLTRNDDNGRYFLGKVLGFTGSDLQYKIQCSDGATISQRIVHVFNKENMKKMTHLQEKDYVLAKPYGQSYYIPAVIERLLPPNVKFCDGSRKIGSDDCLWLNEDYYENAKNYYLARERSQLDED</sequence>
<dbReference type="PANTHER" id="PTHR46785">
    <property type="entry name" value="VON WILLEBRAND FACTOR A DOMAIN-CONTAINING PROTEIN 3B"/>
    <property type="match status" value="1"/>
</dbReference>
<comment type="caution">
    <text evidence="3">The sequence shown here is derived from an EMBL/GenBank/DDBJ whole genome shotgun (WGS) entry which is preliminary data.</text>
</comment>
<name>A0AAE0T9L9_9BIVA</name>
<evidence type="ECO:0000256" key="1">
    <source>
        <dbReference type="SAM" id="MobiDB-lite"/>
    </source>
</evidence>
<evidence type="ECO:0000313" key="4">
    <source>
        <dbReference type="Proteomes" id="UP001195483"/>
    </source>
</evidence>
<feature type="region of interest" description="Disordered" evidence="1">
    <location>
        <begin position="224"/>
        <end position="255"/>
    </location>
</feature>
<dbReference type="CDD" id="cd04508">
    <property type="entry name" value="Tudor_SF"/>
    <property type="match status" value="1"/>
</dbReference>
<organism evidence="3 4">
    <name type="scientific">Potamilus streckersoni</name>
    <dbReference type="NCBI Taxonomy" id="2493646"/>
    <lineage>
        <taxon>Eukaryota</taxon>
        <taxon>Metazoa</taxon>
        <taxon>Spiralia</taxon>
        <taxon>Lophotrochozoa</taxon>
        <taxon>Mollusca</taxon>
        <taxon>Bivalvia</taxon>
        <taxon>Autobranchia</taxon>
        <taxon>Heteroconchia</taxon>
        <taxon>Palaeoheterodonta</taxon>
        <taxon>Unionida</taxon>
        <taxon>Unionoidea</taxon>
        <taxon>Unionidae</taxon>
        <taxon>Ambleminae</taxon>
        <taxon>Lampsilini</taxon>
        <taxon>Potamilus</taxon>
    </lineage>
</organism>
<reference evidence="3" key="3">
    <citation type="submission" date="2023-05" db="EMBL/GenBank/DDBJ databases">
        <authorList>
            <person name="Smith C.H."/>
        </authorList>
    </citation>
    <scope>NUCLEOTIDE SEQUENCE</scope>
    <source>
        <strain evidence="3">CHS0354</strain>
        <tissue evidence="3">Mantle</tissue>
    </source>
</reference>
<feature type="domain" description="DUF4537" evidence="2">
    <location>
        <begin position="501"/>
        <end position="614"/>
    </location>
</feature>
<evidence type="ECO:0000313" key="3">
    <source>
        <dbReference type="EMBL" id="KAK3606387.1"/>
    </source>
</evidence>
<keyword evidence="4" id="KW-1185">Reference proteome</keyword>
<dbReference type="PANTHER" id="PTHR46785:SF1">
    <property type="entry name" value="VON WILLEBRAND FACTOR A DOMAIN-CONTAINING PROTEIN 3B"/>
    <property type="match status" value="1"/>
</dbReference>
<dbReference type="Pfam" id="PF15057">
    <property type="entry name" value="DUF4537"/>
    <property type="match status" value="3"/>
</dbReference>
<dbReference type="AlphaFoldDB" id="A0AAE0T9L9"/>
<reference evidence="3" key="1">
    <citation type="journal article" date="2021" name="Genome Biol. Evol.">
        <title>A High-Quality Reference Genome for a Parasitic Bivalve with Doubly Uniparental Inheritance (Bivalvia: Unionida).</title>
        <authorList>
            <person name="Smith C.H."/>
        </authorList>
    </citation>
    <scope>NUCLEOTIDE SEQUENCE</scope>
    <source>
        <strain evidence="3">CHS0354</strain>
    </source>
</reference>
<dbReference type="InterPro" id="IPR032770">
    <property type="entry name" value="DUF4537"/>
</dbReference>
<evidence type="ECO:0000259" key="2">
    <source>
        <dbReference type="Pfam" id="PF15057"/>
    </source>
</evidence>
<accession>A0AAE0T9L9</accession>
<proteinExistence type="predicted"/>
<reference evidence="3" key="2">
    <citation type="journal article" date="2021" name="Genome Biol. Evol.">
        <title>Developing a high-quality reference genome for a parasitic bivalve with doubly uniparental inheritance (Bivalvia: Unionida).</title>
        <authorList>
            <person name="Smith C.H."/>
        </authorList>
    </citation>
    <scope>NUCLEOTIDE SEQUENCE</scope>
    <source>
        <strain evidence="3">CHS0354</strain>
        <tissue evidence="3">Mantle</tissue>
    </source>
</reference>
<feature type="domain" description="DUF4537" evidence="2">
    <location>
        <begin position="375"/>
        <end position="492"/>
    </location>
</feature>